<keyword evidence="1" id="KW-0175">Coiled coil</keyword>
<keyword evidence="3" id="KW-1185">Reference proteome</keyword>
<organism evidence="2 3">
    <name type="scientific">[Bacteroides] pectinophilus ATCC 43243</name>
    <dbReference type="NCBI Taxonomy" id="483218"/>
    <lineage>
        <taxon>Bacteria</taxon>
        <taxon>Bacillati</taxon>
        <taxon>Bacillota</taxon>
        <taxon>Clostridia</taxon>
        <taxon>Eubacteriales</taxon>
    </lineage>
</organism>
<proteinExistence type="predicted"/>
<reference evidence="2 3" key="1">
    <citation type="submission" date="2008-11" db="EMBL/GenBank/DDBJ databases">
        <title>Draft genome sequence of Bacteroides pectinophilus (ATCC 43243).</title>
        <authorList>
            <person name="Sudarsanam P."/>
            <person name="Ley R."/>
            <person name="Guruge J."/>
            <person name="Turnbaugh P.J."/>
            <person name="Mahowald M."/>
            <person name="Liep D."/>
            <person name="Gordon J."/>
        </authorList>
    </citation>
    <scope>NUCLEOTIDE SEQUENCE [LARGE SCALE GENOMIC DNA]</scope>
    <source>
        <strain evidence="2 3">ATCC 43243</strain>
    </source>
</reference>
<dbReference type="AlphaFoldDB" id="B7AUC7"/>
<evidence type="ECO:0000256" key="1">
    <source>
        <dbReference type="SAM" id="Coils"/>
    </source>
</evidence>
<gene>
    <name evidence="2" type="ORF">BACPEC_02325</name>
</gene>
<feature type="coiled-coil region" evidence="1">
    <location>
        <begin position="112"/>
        <end position="146"/>
    </location>
</feature>
<protein>
    <submittedName>
        <fullName evidence="2">Uncharacterized protein</fullName>
    </submittedName>
</protein>
<name>B7AUC7_9FIRM</name>
<evidence type="ECO:0000313" key="2">
    <source>
        <dbReference type="EMBL" id="EEC55818.1"/>
    </source>
</evidence>
<dbReference type="STRING" id="483218.BACPEC_02325"/>
<dbReference type="Proteomes" id="UP000003136">
    <property type="component" value="Unassembled WGS sequence"/>
</dbReference>
<dbReference type="HOGENOM" id="CLU_1727705_0_0_9"/>
<accession>B7AUC7</accession>
<comment type="caution">
    <text evidence="2">The sequence shown here is derived from an EMBL/GenBank/DDBJ whole genome shotgun (WGS) entry which is preliminary data.</text>
</comment>
<sequence length="151" mass="17801">MQVMENINIEDIMAEIREDIRNKGYKDDEIQFSDIILSSVATPYNMQAYKEELEKMAGDRMVLSYRDIASDRPGIGPVVTFFKKIFRRMTAFYVEPIVDDQNKFNEEATNLFAQALNKFAEDDERISELERELYDCKKRCMALEEMLKEKK</sequence>
<evidence type="ECO:0000313" key="3">
    <source>
        <dbReference type="Proteomes" id="UP000003136"/>
    </source>
</evidence>
<dbReference type="EMBL" id="ABVQ01000037">
    <property type="protein sequence ID" value="EEC55818.1"/>
    <property type="molecule type" value="Genomic_DNA"/>
</dbReference>
<reference evidence="2 3" key="2">
    <citation type="submission" date="2008-11" db="EMBL/GenBank/DDBJ databases">
        <authorList>
            <person name="Fulton L."/>
            <person name="Clifton S."/>
            <person name="Fulton B."/>
            <person name="Xu J."/>
            <person name="Minx P."/>
            <person name="Pepin K.H."/>
            <person name="Johnson M."/>
            <person name="Bhonagiri V."/>
            <person name="Nash W.E."/>
            <person name="Mardis E.R."/>
            <person name="Wilson R.K."/>
        </authorList>
    </citation>
    <scope>NUCLEOTIDE SEQUENCE [LARGE SCALE GENOMIC DNA]</scope>
    <source>
        <strain evidence="2 3">ATCC 43243</strain>
    </source>
</reference>